<keyword evidence="1" id="KW-0732">Signal</keyword>
<accession>A0A7X4K9N4</accession>
<feature type="domain" description="Ice-binding protein C-terminal" evidence="2">
    <location>
        <begin position="134"/>
        <end position="158"/>
    </location>
</feature>
<dbReference type="Pfam" id="PF07589">
    <property type="entry name" value="PEP-CTERM"/>
    <property type="match status" value="1"/>
</dbReference>
<dbReference type="InterPro" id="IPR013424">
    <property type="entry name" value="Ice-binding_C"/>
</dbReference>
<dbReference type="NCBIfam" id="NF038126">
    <property type="entry name" value="PEP_CTERM_FxDxF"/>
    <property type="match status" value="1"/>
</dbReference>
<dbReference type="NCBIfam" id="TIGR02595">
    <property type="entry name" value="PEP_CTERM"/>
    <property type="match status" value="1"/>
</dbReference>
<reference evidence="3 4" key="1">
    <citation type="submission" date="2019-12" db="EMBL/GenBank/DDBJ databases">
        <title>Novel species isolated from a subtropical stream in China.</title>
        <authorList>
            <person name="Lu H."/>
        </authorList>
    </citation>
    <scope>NUCLEOTIDE SEQUENCE [LARGE SCALE GENOMIC DNA]</scope>
    <source>
        <strain evidence="3 4">FT55W</strain>
    </source>
</reference>
<name>A0A7X4K9N4_9BURK</name>
<proteinExistence type="predicted"/>
<comment type="caution">
    <text evidence="3">The sequence shown here is derived from an EMBL/GenBank/DDBJ whole genome shotgun (WGS) entry which is preliminary data.</text>
</comment>
<dbReference type="Proteomes" id="UP000450012">
    <property type="component" value="Unassembled WGS sequence"/>
</dbReference>
<evidence type="ECO:0000313" key="3">
    <source>
        <dbReference type="EMBL" id="MYM65260.1"/>
    </source>
</evidence>
<feature type="chain" id="PRO_5031072971" evidence="1">
    <location>
        <begin position="22"/>
        <end position="163"/>
    </location>
</feature>
<protein>
    <submittedName>
        <fullName evidence="3">PEP-CTERM sorting domain-containing protein</fullName>
    </submittedName>
</protein>
<keyword evidence="4" id="KW-1185">Reference proteome</keyword>
<evidence type="ECO:0000313" key="4">
    <source>
        <dbReference type="Proteomes" id="UP000450012"/>
    </source>
</evidence>
<evidence type="ECO:0000259" key="2">
    <source>
        <dbReference type="Pfam" id="PF07589"/>
    </source>
</evidence>
<dbReference type="AlphaFoldDB" id="A0A7X4K9N4"/>
<sequence>MKLKSIVAGAVLAAASFGAMADDQSIALNTTNLITFDSVGTTLADGDDVLSFTGLGAGVYNIYITLSSQNVKWGSSVLSGGSSSVVGTISGGKLQFLDFDYTGSGPFSLSLVGIKTPGYTGTKFGYSGEISVSAVPEPATYGMLLGGLALVGAVARRKAKKAA</sequence>
<evidence type="ECO:0000256" key="1">
    <source>
        <dbReference type="SAM" id="SignalP"/>
    </source>
</evidence>
<dbReference type="EMBL" id="WWCK01000001">
    <property type="protein sequence ID" value="MYM65260.1"/>
    <property type="molecule type" value="Genomic_DNA"/>
</dbReference>
<dbReference type="RefSeq" id="WP_161011893.1">
    <property type="nucleotide sequence ID" value="NZ_WWCK01000001.1"/>
</dbReference>
<gene>
    <name evidence="3" type="ORF">GTP45_00245</name>
</gene>
<organism evidence="3 4">
    <name type="scientific">Duganella rivi</name>
    <dbReference type="NCBI Taxonomy" id="2666083"/>
    <lineage>
        <taxon>Bacteria</taxon>
        <taxon>Pseudomonadati</taxon>
        <taxon>Pseudomonadota</taxon>
        <taxon>Betaproteobacteria</taxon>
        <taxon>Burkholderiales</taxon>
        <taxon>Oxalobacteraceae</taxon>
        <taxon>Telluria group</taxon>
        <taxon>Duganella</taxon>
    </lineage>
</organism>
<feature type="signal peptide" evidence="1">
    <location>
        <begin position="1"/>
        <end position="21"/>
    </location>
</feature>